<keyword evidence="5" id="KW-1185">Reference proteome</keyword>
<gene>
    <name evidence="4" type="ORF">PDIGIT_LOCUS900</name>
</gene>
<proteinExistence type="predicted"/>
<dbReference type="GO" id="GO:0051604">
    <property type="term" value="P:protein maturation"/>
    <property type="evidence" value="ECO:0007669"/>
    <property type="project" value="TreeGrafter"/>
</dbReference>
<dbReference type="SUPFAM" id="SSF56235">
    <property type="entry name" value="N-terminal nucleophile aminohydrolases (Ntn hydrolases)"/>
    <property type="match status" value="1"/>
</dbReference>
<comment type="caution">
    <text evidence="4">The sequence shown here is derived from an EMBL/GenBank/DDBJ whole genome shotgun (WGS) entry which is preliminary data.</text>
</comment>
<protein>
    <recommendedName>
        <fullName evidence="6">N-terminal nucleophile aminohydrolase</fullName>
    </recommendedName>
</protein>
<sequence>MSVSATQPGAINGALNQETPTRKATKSPHREDMCCIFVHAGAGYHSRANERIHLDACNDAAQIAMLILRNGGSALDAAEMAVKVLEDKEITNAGFGSNLTMDGVVECDASIVDHHGRSGAVGAVFKLRNPVCVARLVLNHTTEPLTLRRVPPNLLVGQGALDFAREMNIPELPYDAMVSDAARERWTRWRADLKAAERKAKKNGQHPSCWRVPPVASLDDEAVQQRMRREHTNNLLAPYSFASSPLPPVSPVEYDMVSSTPTSAVSQRTASMGLTASGASAKSPATAILEVLQEPPPVRPFTTEESSRSAFINSTQKIPTLSQCQGTTTEQDLNPGRMEKESANLSTTQRLSVSRKAWGDGSSEELDSTSSIPAKTPEPSFEDREDHITDTVGAIAVDGEGNIACAASSGGIGMKYRGRVGPAALVGVGAAVVPLDPDDEDQTCVATVTSGTGEHMATTMAATVCADRLYESVKKDKRGGFTTVTEDEALKAMIETEFMGHPSVKNSNSAGAIGILGLKKTRNGIMLYYGHNTDSFAMASMHSDEEVPWCAMSRSNGNASIAQGGRMMSYQRKKKTRTRTKTPGSARQNLP</sequence>
<dbReference type="FunFam" id="3.60.20.30:FF:000007">
    <property type="entry name" value="Similar to threonine aspartase"/>
    <property type="match status" value="1"/>
</dbReference>
<feature type="active site" description="Nucleophile" evidence="1">
    <location>
        <position position="391"/>
    </location>
</feature>
<dbReference type="InterPro" id="IPR000246">
    <property type="entry name" value="Peptidase_T2"/>
</dbReference>
<feature type="region of interest" description="Disordered" evidence="3">
    <location>
        <begin position="321"/>
        <end position="384"/>
    </location>
</feature>
<feature type="site" description="Cleavage; by autolysis" evidence="2">
    <location>
        <begin position="390"/>
        <end position="391"/>
    </location>
</feature>
<dbReference type="PANTHER" id="PTHR10188:SF8">
    <property type="entry name" value="THREONINE ASPARTASE 1"/>
    <property type="match status" value="1"/>
</dbReference>
<dbReference type="GO" id="GO:0004298">
    <property type="term" value="F:threonine-type endopeptidase activity"/>
    <property type="evidence" value="ECO:0007669"/>
    <property type="project" value="InterPro"/>
</dbReference>
<dbReference type="AlphaFoldDB" id="A0A9W4U2J6"/>
<dbReference type="Proteomes" id="UP001152607">
    <property type="component" value="Unassembled WGS sequence"/>
</dbReference>
<evidence type="ECO:0000256" key="2">
    <source>
        <dbReference type="PIRSR" id="PIRSR600246-3"/>
    </source>
</evidence>
<evidence type="ECO:0000256" key="1">
    <source>
        <dbReference type="PIRSR" id="PIRSR600246-1"/>
    </source>
</evidence>
<dbReference type="EMBL" id="CAOQHR010000001">
    <property type="protein sequence ID" value="CAI6249191.1"/>
    <property type="molecule type" value="Genomic_DNA"/>
</dbReference>
<dbReference type="OrthoDB" id="77601at2759"/>
<feature type="compositionally biased region" description="Polar residues" evidence="3">
    <location>
        <begin position="1"/>
        <end position="19"/>
    </location>
</feature>
<dbReference type="InterPro" id="IPR029055">
    <property type="entry name" value="Ntn_hydrolases_N"/>
</dbReference>
<dbReference type="CDD" id="cd04514">
    <property type="entry name" value="Taspase1_like"/>
    <property type="match status" value="2"/>
</dbReference>
<evidence type="ECO:0008006" key="6">
    <source>
        <dbReference type="Google" id="ProtNLM"/>
    </source>
</evidence>
<feature type="compositionally biased region" description="Polar residues" evidence="3">
    <location>
        <begin position="321"/>
        <end position="332"/>
    </location>
</feature>
<name>A0A9W4U2J6_9PLEO</name>
<dbReference type="GO" id="GO:0005737">
    <property type="term" value="C:cytoplasm"/>
    <property type="evidence" value="ECO:0007669"/>
    <property type="project" value="TreeGrafter"/>
</dbReference>
<evidence type="ECO:0000313" key="4">
    <source>
        <dbReference type="EMBL" id="CAI6249191.1"/>
    </source>
</evidence>
<accession>A0A9W4U2J6</accession>
<dbReference type="Pfam" id="PF01112">
    <property type="entry name" value="Asparaginase_2"/>
    <property type="match status" value="2"/>
</dbReference>
<dbReference type="PANTHER" id="PTHR10188">
    <property type="entry name" value="L-ASPARAGINASE"/>
    <property type="match status" value="1"/>
</dbReference>
<organism evidence="4 5">
    <name type="scientific">Periconia digitata</name>
    <dbReference type="NCBI Taxonomy" id="1303443"/>
    <lineage>
        <taxon>Eukaryota</taxon>
        <taxon>Fungi</taxon>
        <taxon>Dikarya</taxon>
        <taxon>Ascomycota</taxon>
        <taxon>Pezizomycotina</taxon>
        <taxon>Dothideomycetes</taxon>
        <taxon>Pleosporomycetidae</taxon>
        <taxon>Pleosporales</taxon>
        <taxon>Massarineae</taxon>
        <taxon>Periconiaceae</taxon>
        <taxon>Periconia</taxon>
    </lineage>
</organism>
<feature type="region of interest" description="Disordered" evidence="3">
    <location>
        <begin position="561"/>
        <end position="591"/>
    </location>
</feature>
<evidence type="ECO:0000313" key="5">
    <source>
        <dbReference type="Proteomes" id="UP001152607"/>
    </source>
</evidence>
<dbReference type="Gene3D" id="3.60.20.30">
    <property type="entry name" value="(Glycosyl)asparaginase"/>
    <property type="match status" value="1"/>
</dbReference>
<dbReference type="InterPro" id="IPR037464">
    <property type="entry name" value="Taspase1"/>
</dbReference>
<evidence type="ECO:0000256" key="3">
    <source>
        <dbReference type="SAM" id="MobiDB-lite"/>
    </source>
</evidence>
<feature type="region of interest" description="Disordered" evidence="3">
    <location>
        <begin position="1"/>
        <end position="26"/>
    </location>
</feature>
<reference evidence="4" key="1">
    <citation type="submission" date="2023-01" db="EMBL/GenBank/DDBJ databases">
        <authorList>
            <person name="Van Ghelder C."/>
            <person name="Rancurel C."/>
        </authorList>
    </citation>
    <scope>NUCLEOTIDE SEQUENCE</scope>
    <source>
        <strain evidence="4">CNCM I-4278</strain>
    </source>
</reference>
<feature type="compositionally biased region" description="Basic residues" evidence="3">
    <location>
        <begin position="571"/>
        <end position="580"/>
    </location>
</feature>
<feature type="compositionally biased region" description="Polar residues" evidence="3">
    <location>
        <begin position="343"/>
        <end position="352"/>
    </location>
</feature>